<dbReference type="EMBL" id="LAZR01009125">
    <property type="protein sequence ID" value="KKM74540.1"/>
    <property type="molecule type" value="Genomic_DNA"/>
</dbReference>
<evidence type="ECO:0000313" key="1">
    <source>
        <dbReference type="EMBL" id="KKM74540.1"/>
    </source>
</evidence>
<protein>
    <submittedName>
        <fullName evidence="1">Uncharacterized protein</fullName>
    </submittedName>
</protein>
<comment type="caution">
    <text evidence="1">The sequence shown here is derived from an EMBL/GenBank/DDBJ whole genome shotgun (WGS) entry which is preliminary data.</text>
</comment>
<organism evidence="1">
    <name type="scientific">marine sediment metagenome</name>
    <dbReference type="NCBI Taxonomy" id="412755"/>
    <lineage>
        <taxon>unclassified sequences</taxon>
        <taxon>metagenomes</taxon>
        <taxon>ecological metagenomes</taxon>
    </lineage>
</organism>
<gene>
    <name evidence="1" type="ORF">LCGC14_1399290</name>
</gene>
<dbReference type="AlphaFoldDB" id="A0A0F9MD36"/>
<proteinExistence type="predicted"/>
<accession>A0A0F9MD36</accession>
<sequence>MSTSEYQYITVAELESFMAITTAGLDSVDSEYTDLVVESKISQAERWVNTKTKDTFTGAVTDGVKYATLLMSKYFMIQQMVEDGYLESNAQLLKEIMELALDAVATDDNTGVMSISMQPPENFF</sequence>
<reference evidence="1" key="1">
    <citation type="journal article" date="2015" name="Nature">
        <title>Complex archaea that bridge the gap between prokaryotes and eukaryotes.</title>
        <authorList>
            <person name="Spang A."/>
            <person name="Saw J.H."/>
            <person name="Jorgensen S.L."/>
            <person name="Zaremba-Niedzwiedzka K."/>
            <person name="Martijn J."/>
            <person name="Lind A.E."/>
            <person name="van Eijk R."/>
            <person name="Schleper C."/>
            <person name="Guy L."/>
            <person name="Ettema T.J."/>
        </authorList>
    </citation>
    <scope>NUCLEOTIDE SEQUENCE</scope>
</reference>
<name>A0A0F9MD36_9ZZZZ</name>